<proteinExistence type="predicted"/>
<gene>
    <name evidence="3" type="ORF">FA15DRAFT_660937</name>
</gene>
<protein>
    <submittedName>
        <fullName evidence="3">Ankyrin</fullName>
    </submittedName>
</protein>
<dbReference type="Pfam" id="PF12796">
    <property type="entry name" value="Ank_2"/>
    <property type="match status" value="2"/>
</dbReference>
<dbReference type="STRING" id="230819.A0A5C3KDW1"/>
<evidence type="ECO:0000256" key="1">
    <source>
        <dbReference type="ARBA" id="ARBA00022737"/>
    </source>
</evidence>
<evidence type="ECO:0000313" key="3">
    <source>
        <dbReference type="EMBL" id="TFK18138.1"/>
    </source>
</evidence>
<keyword evidence="1" id="KW-0677">Repeat</keyword>
<reference evidence="3 4" key="1">
    <citation type="journal article" date="2019" name="Nat. Ecol. Evol.">
        <title>Megaphylogeny resolves global patterns of mushroom evolution.</title>
        <authorList>
            <person name="Varga T."/>
            <person name="Krizsan K."/>
            <person name="Foldi C."/>
            <person name="Dima B."/>
            <person name="Sanchez-Garcia M."/>
            <person name="Sanchez-Ramirez S."/>
            <person name="Szollosi G.J."/>
            <person name="Szarkandi J.G."/>
            <person name="Papp V."/>
            <person name="Albert L."/>
            <person name="Andreopoulos W."/>
            <person name="Angelini C."/>
            <person name="Antonin V."/>
            <person name="Barry K.W."/>
            <person name="Bougher N.L."/>
            <person name="Buchanan P."/>
            <person name="Buyck B."/>
            <person name="Bense V."/>
            <person name="Catcheside P."/>
            <person name="Chovatia M."/>
            <person name="Cooper J."/>
            <person name="Damon W."/>
            <person name="Desjardin D."/>
            <person name="Finy P."/>
            <person name="Geml J."/>
            <person name="Haridas S."/>
            <person name="Hughes K."/>
            <person name="Justo A."/>
            <person name="Karasinski D."/>
            <person name="Kautmanova I."/>
            <person name="Kiss B."/>
            <person name="Kocsube S."/>
            <person name="Kotiranta H."/>
            <person name="LaButti K.M."/>
            <person name="Lechner B.E."/>
            <person name="Liimatainen K."/>
            <person name="Lipzen A."/>
            <person name="Lukacs Z."/>
            <person name="Mihaltcheva S."/>
            <person name="Morgado L.N."/>
            <person name="Niskanen T."/>
            <person name="Noordeloos M.E."/>
            <person name="Ohm R.A."/>
            <person name="Ortiz-Santana B."/>
            <person name="Ovrebo C."/>
            <person name="Racz N."/>
            <person name="Riley R."/>
            <person name="Savchenko A."/>
            <person name="Shiryaev A."/>
            <person name="Soop K."/>
            <person name="Spirin V."/>
            <person name="Szebenyi C."/>
            <person name="Tomsovsky M."/>
            <person name="Tulloss R.E."/>
            <person name="Uehling J."/>
            <person name="Grigoriev I.V."/>
            <person name="Vagvolgyi C."/>
            <person name="Papp T."/>
            <person name="Martin F.M."/>
            <person name="Miettinen O."/>
            <person name="Hibbett D.S."/>
            <person name="Nagy L.G."/>
        </authorList>
    </citation>
    <scope>NUCLEOTIDE SEQUENCE [LARGE SCALE GENOMIC DNA]</scope>
    <source>
        <strain evidence="3 4">CBS 121175</strain>
    </source>
</reference>
<dbReference type="OrthoDB" id="7464126at2759"/>
<dbReference type="InterPro" id="IPR036770">
    <property type="entry name" value="Ankyrin_rpt-contain_sf"/>
</dbReference>
<name>A0A5C3KDW1_COPMA</name>
<sequence length="428" mass="46611">MLLINQKVDEIPRLRKLILNTELKGLVVSNIIEKSSGMSLTINKLQYAITIDPNDDTFDMGNLVDKTVLLSLCCWLVAFSQKSRLVRLIRTWRREESQKLNVNKQSLRGQTALGLAVRVGGSTAPKGHSEAQKTRVVKALAAAPGIDPNPGDSTRAMALMDTVFNGQLEIVQTLLSIPGIDPNSQSDTNGTALHMAVRQRYTSIVRALLKVPSVDVNLPSHGGSMLTTAIQLNAPDAGLLLLEKPGVNVNVLGDWGATALIHALWFGHERVVDRLLQFDDIHLNVERGIQGGLISITALGCASCHGYLPIVNALLSAKGIDVHHASGRMDTALTQVAANGHLEVVKALFSVNGIYLTKKEYDMPLIVASAREKIDVVKLLLQREDLNMVVKGFNGRMAIRIALESRNEGLIELYKCHGHLEKDSDLAT</sequence>
<dbReference type="SMART" id="SM00248">
    <property type="entry name" value="ANK"/>
    <property type="match status" value="7"/>
</dbReference>
<dbReference type="Proteomes" id="UP000307440">
    <property type="component" value="Unassembled WGS sequence"/>
</dbReference>
<dbReference type="PANTHER" id="PTHR24198">
    <property type="entry name" value="ANKYRIN REPEAT AND PROTEIN KINASE DOMAIN-CONTAINING PROTEIN"/>
    <property type="match status" value="1"/>
</dbReference>
<dbReference type="PANTHER" id="PTHR24198:SF165">
    <property type="entry name" value="ANKYRIN REPEAT-CONTAINING PROTEIN-RELATED"/>
    <property type="match status" value="1"/>
</dbReference>
<accession>A0A5C3KDW1</accession>
<evidence type="ECO:0000256" key="2">
    <source>
        <dbReference type="ARBA" id="ARBA00023043"/>
    </source>
</evidence>
<keyword evidence="4" id="KW-1185">Reference proteome</keyword>
<keyword evidence="2" id="KW-0040">ANK repeat</keyword>
<dbReference type="EMBL" id="ML210428">
    <property type="protein sequence ID" value="TFK18138.1"/>
    <property type="molecule type" value="Genomic_DNA"/>
</dbReference>
<dbReference type="InterPro" id="IPR002110">
    <property type="entry name" value="Ankyrin_rpt"/>
</dbReference>
<organism evidence="3 4">
    <name type="scientific">Coprinopsis marcescibilis</name>
    <name type="common">Agaric fungus</name>
    <name type="synonym">Psathyrella marcescibilis</name>
    <dbReference type="NCBI Taxonomy" id="230819"/>
    <lineage>
        <taxon>Eukaryota</taxon>
        <taxon>Fungi</taxon>
        <taxon>Dikarya</taxon>
        <taxon>Basidiomycota</taxon>
        <taxon>Agaricomycotina</taxon>
        <taxon>Agaricomycetes</taxon>
        <taxon>Agaricomycetidae</taxon>
        <taxon>Agaricales</taxon>
        <taxon>Agaricineae</taxon>
        <taxon>Psathyrellaceae</taxon>
        <taxon>Coprinopsis</taxon>
    </lineage>
</organism>
<dbReference type="SUPFAM" id="SSF48403">
    <property type="entry name" value="Ankyrin repeat"/>
    <property type="match status" value="1"/>
</dbReference>
<evidence type="ECO:0000313" key="4">
    <source>
        <dbReference type="Proteomes" id="UP000307440"/>
    </source>
</evidence>
<dbReference type="AlphaFoldDB" id="A0A5C3KDW1"/>
<dbReference type="Gene3D" id="1.25.40.20">
    <property type="entry name" value="Ankyrin repeat-containing domain"/>
    <property type="match status" value="2"/>
</dbReference>